<dbReference type="Proteomes" id="UP000050482">
    <property type="component" value="Unassembled WGS sequence"/>
</dbReference>
<accession>A0A0P9EJJ6</accession>
<dbReference type="Pfam" id="PF13443">
    <property type="entry name" value="HTH_26"/>
    <property type="match status" value="1"/>
</dbReference>
<comment type="caution">
    <text evidence="2">The sequence shown here is derived from an EMBL/GenBank/DDBJ whole genome shotgun (WGS) entry which is preliminary data.</text>
</comment>
<dbReference type="PATRIC" id="fig|471514.4.peg.3435"/>
<gene>
    <name evidence="2" type="ORF">AN477_13740</name>
</gene>
<reference evidence="2 3" key="1">
    <citation type="submission" date="2015-09" db="EMBL/GenBank/DDBJ databases">
        <title>Draft genome sequence of Alicyclobacillus ferrooxydans DSM 22381.</title>
        <authorList>
            <person name="Hemp J."/>
        </authorList>
    </citation>
    <scope>NUCLEOTIDE SEQUENCE [LARGE SCALE GENOMIC DNA]</scope>
    <source>
        <strain evidence="2 3">TC-34</strain>
    </source>
</reference>
<dbReference type="STRING" id="471514.AN477_13740"/>
<dbReference type="CDD" id="cd00093">
    <property type="entry name" value="HTH_XRE"/>
    <property type="match status" value="1"/>
</dbReference>
<dbReference type="OrthoDB" id="9805309at2"/>
<dbReference type="AlphaFoldDB" id="A0A0P9EJJ6"/>
<dbReference type="GO" id="GO:0003677">
    <property type="term" value="F:DNA binding"/>
    <property type="evidence" value="ECO:0007669"/>
    <property type="project" value="InterPro"/>
</dbReference>
<dbReference type="EMBL" id="LJCO01000056">
    <property type="protein sequence ID" value="KPV43150.1"/>
    <property type="molecule type" value="Genomic_DNA"/>
</dbReference>
<evidence type="ECO:0000259" key="1">
    <source>
        <dbReference type="PROSITE" id="PS50943"/>
    </source>
</evidence>
<proteinExistence type="predicted"/>
<dbReference type="PROSITE" id="PS50943">
    <property type="entry name" value="HTH_CROC1"/>
    <property type="match status" value="1"/>
</dbReference>
<dbReference type="RefSeq" id="WP_054969740.1">
    <property type="nucleotide sequence ID" value="NZ_LJCO01000056.1"/>
</dbReference>
<dbReference type="SMART" id="SM00530">
    <property type="entry name" value="HTH_XRE"/>
    <property type="match status" value="1"/>
</dbReference>
<keyword evidence="3" id="KW-1185">Reference proteome</keyword>
<dbReference type="InterPro" id="IPR010982">
    <property type="entry name" value="Lambda_DNA-bd_dom_sf"/>
</dbReference>
<dbReference type="SUPFAM" id="SSF47413">
    <property type="entry name" value="lambda repressor-like DNA-binding domains"/>
    <property type="match status" value="1"/>
</dbReference>
<name>A0A0P9EJJ6_9BACL</name>
<feature type="domain" description="HTH cro/C1-type" evidence="1">
    <location>
        <begin position="12"/>
        <end position="68"/>
    </location>
</feature>
<evidence type="ECO:0000313" key="2">
    <source>
        <dbReference type="EMBL" id="KPV43150.1"/>
    </source>
</evidence>
<protein>
    <recommendedName>
        <fullName evidence="1">HTH cro/C1-type domain-containing protein</fullName>
    </recommendedName>
</protein>
<organism evidence="2 3">
    <name type="scientific">Alicyclobacillus ferrooxydans</name>
    <dbReference type="NCBI Taxonomy" id="471514"/>
    <lineage>
        <taxon>Bacteria</taxon>
        <taxon>Bacillati</taxon>
        <taxon>Bacillota</taxon>
        <taxon>Bacilli</taxon>
        <taxon>Bacillales</taxon>
        <taxon>Alicyclobacillaceae</taxon>
        <taxon>Alicyclobacillus</taxon>
    </lineage>
</organism>
<dbReference type="Gene3D" id="1.10.260.40">
    <property type="entry name" value="lambda repressor-like DNA-binding domains"/>
    <property type="match status" value="1"/>
</dbReference>
<dbReference type="InterPro" id="IPR001387">
    <property type="entry name" value="Cro/C1-type_HTH"/>
</dbReference>
<evidence type="ECO:0000313" key="3">
    <source>
        <dbReference type="Proteomes" id="UP000050482"/>
    </source>
</evidence>
<sequence>MIKIHLTRVLAERNLTQRQFAAIAGVRPNAVNALCNANNPTVKSGSRRIDLDILDRVCRALDIQPADLLEYVPDKGLGVIDRQQTDYGLYIKKD</sequence>